<dbReference type="InterPro" id="IPR050623">
    <property type="entry name" value="Glucan_succinyl_AcylTrfase"/>
</dbReference>
<evidence type="ECO:0000313" key="4">
    <source>
        <dbReference type="Proteomes" id="UP000003299"/>
    </source>
</evidence>
<sequence>MQLVTASGGFHPWPHLLRGPMGRMGPLLQQPPTMTERRHDIDALRIFAFALLILYHVAMAYVAGWDFHLKSAYTTDWLQAPMIAVNRWRMPLLFMISGIAIGLARAERAPWQFAWRRCGRLLPPLLFGIFVVVAVQAYCQGVSNGKVVPGFGSFLLRYWQVRPWPAGSFDGWEHGITWNHLWYVAYLLPYTLLLMAMLALGRKLPVSLPALPTSIALPALLLAPILWGAFCLLWVMPRHPPTHALVGDWFVHAESFPLFVLGYALAHSARVWTWAVQLRWPTFIAALLAIATELSIRHLGRSLDSVQLPALLATVRWDVVERLARAAYTWLALLALLGWARHGLNRPFAWLPYCTQAVFPWYILHQSLIILALYWLAPLQLGPWLEPGLVLAATVAGCLLLHEYLIRRVRWLRPLFGMPMHDSPTRTRNAATLTQA</sequence>
<dbReference type="InterPro" id="IPR002656">
    <property type="entry name" value="Acyl_transf_3_dom"/>
</dbReference>
<dbReference type="eggNOG" id="COG1835">
    <property type="taxonomic scope" value="Bacteria"/>
</dbReference>
<accession>F0BFD2</accession>
<evidence type="ECO:0000313" key="3">
    <source>
        <dbReference type="EMBL" id="EGD08797.1"/>
    </source>
</evidence>
<gene>
    <name evidence="3" type="ORF">XVE_2919</name>
</gene>
<feature type="transmembrane region" description="Helical" evidence="1">
    <location>
        <begin position="249"/>
        <end position="266"/>
    </location>
</feature>
<feature type="domain" description="Acyltransferase 3" evidence="2">
    <location>
        <begin position="39"/>
        <end position="402"/>
    </location>
</feature>
<dbReference type="EMBL" id="AEQV01000103">
    <property type="protein sequence ID" value="EGD08797.1"/>
    <property type="molecule type" value="Genomic_DNA"/>
</dbReference>
<feature type="transmembrane region" description="Helical" evidence="1">
    <location>
        <begin position="319"/>
        <end position="339"/>
    </location>
</feature>
<proteinExistence type="predicted"/>
<keyword evidence="1" id="KW-0472">Membrane</keyword>
<feature type="transmembrane region" description="Helical" evidence="1">
    <location>
        <begin position="118"/>
        <end position="138"/>
    </location>
</feature>
<protein>
    <recommendedName>
        <fullName evidence="2">Acyltransferase 3 domain-containing protein</fullName>
    </recommendedName>
</protein>
<feature type="transmembrane region" description="Helical" evidence="1">
    <location>
        <begin position="359"/>
        <end position="377"/>
    </location>
</feature>
<name>F0BFD2_9XANT</name>
<feature type="transmembrane region" description="Helical" evidence="1">
    <location>
        <begin position="389"/>
        <end position="406"/>
    </location>
</feature>
<dbReference type="Pfam" id="PF01757">
    <property type="entry name" value="Acyl_transf_3"/>
    <property type="match status" value="1"/>
</dbReference>
<reference evidence="3 4" key="1">
    <citation type="journal article" date="2011" name="BMC Genomics">
        <title>Comparative genomics reveals diversity among xanthomonads infecting tomato and pepper.</title>
        <authorList>
            <person name="Potnis N."/>
            <person name="Krasileva K."/>
            <person name="Chow V."/>
            <person name="Almeida N.F."/>
            <person name="Patil P.B."/>
            <person name="Ryan R.P."/>
            <person name="Sharlach M."/>
            <person name="Behlau F."/>
            <person name="Dow J.M."/>
            <person name="Momol M.T."/>
            <person name="White F.F."/>
            <person name="Preston J.F."/>
            <person name="Vinatzer B.A."/>
            <person name="Koebnik R."/>
            <person name="Setubal J.C."/>
            <person name="Norman D.J."/>
            <person name="Staskawicz B.J."/>
            <person name="Jones J.B."/>
        </authorList>
    </citation>
    <scope>NUCLEOTIDE SEQUENCE [LARGE SCALE GENOMIC DNA]</scope>
    <source>
        <strain evidence="3 4">ATCC 35937</strain>
    </source>
</reference>
<feature type="transmembrane region" description="Helical" evidence="1">
    <location>
        <begin position="181"/>
        <end position="201"/>
    </location>
</feature>
<dbReference type="AlphaFoldDB" id="F0BFD2"/>
<dbReference type="PANTHER" id="PTHR36927:SF3">
    <property type="entry name" value="GLUCANS BIOSYNTHESIS PROTEIN C"/>
    <property type="match status" value="1"/>
</dbReference>
<keyword evidence="1" id="KW-0812">Transmembrane</keyword>
<feature type="transmembrane region" description="Helical" evidence="1">
    <location>
        <begin position="88"/>
        <end position="106"/>
    </location>
</feature>
<evidence type="ECO:0000256" key="1">
    <source>
        <dbReference type="SAM" id="Phobius"/>
    </source>
</evidence>
<comment type="caution">
    <text evidence="3">The sequence shown here is derived from an EMBL/GenBank/DDBJ whole genome shotgun (WGS) entry which is preliminary data.</text>
</comment>
<organism evidence="3 4">
    <name type="scientific">Xanthomonas vesicatoria ATCC 35937</name>
    <dbReference type="NCBI Taxonomy" id="925775"/>
    <lineage>
        <taxon>Bacteria</taxon>
        <taxon>Pseudomonadati</taxon>
        <taxon>Pseudomonadota</taxon>
        <taxon>Gammaproteobacteria</taxon>
        <taxon>Lysobacterales</taxon>
        <taxon>Lysobacteraceae</taxon>
        <taxon>Xanthomonas</taxon>
    </lineage>
</organism>
<dbReference type="Proteomes" id="UP000003299">
    <property type="component" value="Unassembled WGS sequence"/>
</dbReference>
<keyword evidence="1" id="KW-1133">Transmembrane helix</keyword>
<dbReference type="PANTHER" id="PTHR36927">
    <property type="entry name" value="BLR4337 PROTEIN"/>
    <property type="match status" value="1"/>
</dbReference>
<feature type="transmembrane region" description="Helical" evidence="1">
    <location>
        <begin position="213"/>
        <end position="237"/>
    </location>
</feature>
<feature type="transmembrane region" description="Helical" evidence="1">
    <location>
        <begin position="278"/>
        <end position="299"/>
    </location>
</feature>
<evidence type="ECO:0000259" key="2">
    <source>
        <dbReference type="Pfam" id="PF01757"/>
    </source>
</evidence>
<feature type="transmembrane region" description="Helical" evidence="1">
    <location>
        <begin position="46"/>
        <end position="68"/>
    </location>
</feature>
<dbReference type="GO" id="GO:0016747">
    <property type="term" value="F:acyltransferase activity, transferring groups other than amino-acyl groups"/>
    <property type="evidence" value="ECO:0007669"/>
    <property type="project" value="InterPro"/>
</dbReference>